<feature type="binding site" evidence="7">
    <location>
        <position position="41"/>
    </location>
    <ligand>
        <name>ATP</name>
        <dbReference type="ChEBI" id="CHEBI:30616"/>
    </ligand>
</feature>
<reference evidence="12" key="1">
    <citation type="journal article" date="2019" name="Int. J. Syst. Evol. Microbiol.">
        <title>The Global Catalogue of Microorganisms (GCM) 10K type strain sequencing project: providing services to taxonomists for standard genome sequencing and annotation.</title>
        <authorList>
            <consortium name="The Broad Institute Genomics Platform"/>
            <consortium name="The Broad Institute Genome Sequencing Center for Infectious Disease"/>
            <person name="Wu L."/>
            <person name="Ma J."/>
        </authorList>
    </citation>
    <scope>NUCLEOTIDE SEQUENCE [LARGE SCALE GENOMIC DNA]</scope>
    <source>
        <strain evidence="12">JCM 30346</strain>
    </source>
</reference>
<dbReference type="PROSITE" id="PS00107">
    <property type="entry name" value="PROTEIN_KINASE_ATP"/>
    <property type="match status" value="1"/>
</dbReference>
<keyword evidence="12" id="KW-1185">Reference proteome</keyword>
<evidence type="ECO:0000256" key="8">
    <source>
        <dbReference type="SAM" id="MobiDB-lite"/>
    </source>
</evidence>
<evidence type="ECO:0000256" key="1">
    <source>
        <dbReference type="ARBA" id="ARBA00012513"/>
    </source>
</evidence>
<evidence type="ECO:0000313" key="11">
    <source>
        <dbReference type="EMBL" id="MFC6086623.1"/>
    </source>
</evidence>
<evidence type="ECO:0000256" key="4">
    <source>
        <dbReference type="ARBA" id="ARBA00022741"/>
    </source>
</evidence>
<keyword evidence="2" id="KW-0723">Serine/threonine-protein kinase</keyword>
<keyword evidence="4 7" id="KW-0547">Nucleotide-binding</keyword>
<keyword evidence="9" id="KW-0472">Membrane</keyword>
<feature type="region of interest" description="Disordered" evidence="8">
    <location>
        <begin position="419"/>
        <end position="487"/>
    </location>
</feature>
<dbReference type="PROSITE" id="PS00108">
    <property type="entry name" value="PROTEIN_KINASE_ST"/>
    <property type="match status" value="1"/>
</dbReference>
<dbReference type="Pfam" id="PF00069">
    <property type="entry name" value="Pkinase"/>
    <property type="match status" value="1"/>
</dbReference>
<feature type="domain" description="Protein kinase" evidence="10">
    <location>
        <begin position="12"/>
        <end position="267"/>
    </location>
</feature>
<dbReference type="PROSITE" id="PS50011">
    <property type="entry name" value="PROTEIN_KINASE_DOM"/>
    <property type="match status" value="1"/>
</dbReference>
<evidence type="ECO:0000256" key="7">
    <source>
        <dbReference type="PROSITE-ProRule" id="PRU10141"/>
    </source>
</evidence>
<dbReference type="InterPro" id="IPR008271">
    <property type="entry name" value="Ser/Thr_kinase_AS"/>
</dbReference>
<dbReference type="EMBL" id="JBHSRF010000094">
    <property type="protein sequence ID" value="MFC6086623.1"/>
    <property type="molecule type" value="Genomic_DNA"/>
</dbReference>
<sequence>MTAEGDRVAGRYRLVEEIGRGGMGVVWRAHDELLDRSVAVKEVIYRAMSDADREAFNRRTIREARTAGRLDHPSVVVVHDVIEEDGRPWIVMQLVRSRSLGEVLRLSGPLDPRTVAGIGANVLDALRAAHAAGVLHRDVKPENVLLTDSGRVVLTDFGIATMPQETALTTTGNLTGTPAFMPPERLRGEPAVPESDLWSLGATLYAAVEGRPPFDRGAPVPTMAAVLSDAPAPTRRAGPLAPVLAALLRKDPVKRMTAEDAAAALYRVAEGEPARARGRASRRAATPPPAPGGFTLPDGRGRRATLDSPSAPLAGTPGLPPGTSSSLPAASLSGGTDPSGGASPGRPGYPAAQGTPWQGGGHTSGGTPGAGPRGQRRRGVRTAVIVALVVPLVGGLGAAGWYGYQRISAVGGGVAGGVTPAGTSGEPEGSGVPTASAGVPSGEPGSSSPEATGDATPEATPGATESAGPSTGPSAGPSAGPQAVPKGWRLHSDPLGFTIVLPRGWVEFGRQKARVSFRAPGAASYLQVDTTRWGDARPVDALRTVARESTARGWLPGYRLIELTPGAFMGWQAADWEFTWRMKSGVAHVVDRAFVTQDGRQFAIYWHTLHDQWEVDYPRFVRFAQSFRPDPL</sequence>
<dbReference type="PANTHER" id="PTHR43289:SF6">
    <property type="entry name" value="SERINE_THREONINE-PROTEIN KINASE NEKL-3"/>
    <property type="match status" value="1"/>
</dbReference>
<keyword evidence="9" id="KW-0812">Transmembrane</keyword>
<dbReference type="InterPro" id="IPR017441">
    <property type="entry name" value="Protein_kinase_ATP_BS"/>
</dbReference>
<proteinExistence type="predicted"/>
<feature type="transmembrane region" description="Helical" evidence="9">
    <location>
        <begin position="383"/>
        <end position="404"/>
    </location>
</feature>
<name>A0ABW1NTD6_9ACTN</name>
<keyword evidence="6 7" id="KW-0067">ATP-binding</keyword>
<keyword evidence="3" id="KW-0808">Transferase</keyword>
<feature type="compositionally biased region" description="Gly residues" evidence="8">
    <location>
        <begin position="357"/>
        <end position="372"/>
    </location>
</feature>
<dbReference type="PANTHER" id="PTHR43289">
    <property type="entry name" value="MITOGEN-ACTIVATED PROTEIN KINASE KINASE KINASE 20-RELATED"/>
    <property type="match status" value="1"/>
</dbReference>
<dbReference type="RefSeq" id="WP_380762000.1">
    <property type="nucleotide sequence ID" value="NZ_JBHSRF010000094.1"/>
</dbReference>
<dbReference type="GO" id="GO:0016301">
    <property type="term" value="F:kinase activity"/>
    <property type="evidence" value="ECO:0007669"/>
    <property type="project" value="UniProtKB-KW"/>
</dbReference>
<dbReference type="Proteomes" id="UP001596137">
    <property type="component" value="Unassembled WGS sequence"/>
</dbReference>
<protein>
    <recommendedName>
        <fullName evidence="1">non-specific serine/threonine protein kinase</fullName>
        <ecNumber evidence="1">2.7.11.1</ecNumber>
    </recommendedName>
</protein>
<dbReference type="SMART" id="SM00220">
    <property type="entry name" value="S_TKc"/>
    <property type="match status" value="1"/>
</dbReference>
<dbReference type="EC" id="2.7.11.1" evidence="1"/>
<evidence type="ECO:0000259" key="10">
    <source>
        <dbReference type="PROSITE" id="PS50011"/>
    </source>
</evidence>
<accession>A0ABW1NTD6</accession>
<evidence type="ECO:0000256" key="2">
    <source>
        <dbReference type="ARBA" id="ARBA00022527"/>
    </source>
</evidence>
<evidence type="ECO:0000256" key="9">
    <source>
        <dbReference type="SAM" id="Phobius"/>
    </source>
</evidence>
<evidence type="ECO:0000256" key="5">
    <source>
        <dbReference type="ARBA" id="ARBA00022777"/>
    </source>
</evidence>
<dbReference type="Gene3D" id="1.10.510.10">
    <property type="entry name" value="Transferase(Phosphotransferase) domain 1"/>
    <property type="match status" value="1"/>
</dbReference>
<organism evidence="11 12">
    <name type="scientific">Sphaerisporangium aureirubrum</name>
    <dbReference type="NCBI Taxonomy" id="1544736"/>
    <lineage>
        <taxon>Bacteria</taxon>
        <taxon>Bacillati</taxon>
        <taxon>Actinomycetota</taxon>
        <taxon>Actinomycetes</taxon>
        <taxon>Streptosporangiales</taxon>
        <taxon>Streptosporangiaceae</taxon>
        <taxon>Sphaerisporangium</taxon>
    </lineage>
</organism>
<dbReference type="SUPFAM" id="SSF56112">
    <property type="entry name" value="Protein kinase-like (PK-like)"/>
    <property type="match status" value="1"/>
</dbReference>
<evidence type="ECO:0000313" key="12">
    <source>
        <dbReference type="Proteomes" id="UP001596137"/>
    </source>
</evidence>
<dbReference type="Gene3D" id="3.30.200.20">
    <property type="entry name" value="Phosphorylase Kinase, domain 1"/>
    <property type="match status" value="1"/>
</dbReference>
<gene>
    <name evidence="11" type="ORF">ACFP1K_36020</name>
</gene>
<dbReference type="CDD" id="cd14014">
    <property type="entry name" value="STKc_PknB_like"/>
    <property type="match status" value="1"/>
</dbReference>
<dbReference type="InterPro" id="IPR011009">
    <property type="entry name" value="Kinase-like_dom_sf"/>
</dbReference>
<comment type="caution">
    <text evidence="11">The sequence shown here is derived from an EMBL/GenBank/DDBJ whole genome shotgun (WGS) entry which is preliminary data.</text>
</comment>
<feature type="compositionally biased region" description="Low complexity" evidence="8">
    <location>
        <begin position="435"/>
        <end position="451"/>
    </location>
</feature>
<feature type="compositionally biased region" description="Low complexity" evidence="8">
    <location>
        <begin position="309"/>
        <end position="336"/>
    </location>
</feature>
<evidence type="ECO:0000256" key="3">
    <source>
        <dbReference type="ARBA" id="ARBA00022679"/>
    </source>
</evidence>
<keyword evidence="9" id="KW-1133">Transmembrane helix</keyword>
<evidence type="ECO:0000256" key="6">
    <source>
        <dbReference type="ARBA" id="ARBA00022840"/>
    </source>
</evidence>
<dbReference type="InterPro" id="IPR000719">
    <property type="entry name" value="Prot_kinase_dom"/>
</dbReference>
<keyword evidence="5 11" id="KW-0418">Kinase</keyword>
<feature type="region of interest" description="Disordered" evidence="8">
    <location>
        <begin position="271"/>
        <end position="377"/>
    </location>
</feature>